<reference evidence="4" key="2">
    <citation type="submission" date="2018-03" db="EMBL/GenBank/DDBJ databases">
        <authorList>
            <person name="Derbyshire K."/>
            <person name="Gray T.A."/>
            <person name="Champion M."/>
        </authorList>
    </citation>
    <scope>NUCLEOTIDE SEQUENCE [LARGE SCALE GENOMIC DNA]</scope>
    <source>
        <strain evidence="4">MKD8</strain>
    </source>
</reference>
<dbReference type="SMART" id="SM00943">
    <property type="entry name" value="Prim-Pol"/>
    <property type="match status" value="1"/>
</dbReference>
<dbReference type="Pfam" id="PF09250">
    <property type="entry name" value="Prim-Pol"/>
    <property type="match status" value="1"/>
</dbReference>
<dbReference type="CDD" id="cd04859">
    <property type="entry name" value="Prim_Pol"/>
    <property type="match status" value="1"/>
</dbReference>
<accession>A0A2U9PQ49</accession>
<dbReference type="RefSeq" id="WP_003894291.1">
    <property type="nucleotide sequence ID" value="NZ_CP027541.1"/>
</dbReference>
<dbReference type="InterPro" id="IPR027417">
    <property type="entry name" value="P-loop_NTPase"/>
</dbReference>
<dbReference type="Proteomes" id="UP000011200">
    <property type="component" value="Chromosome"/>
</dbReference>
<evidence type="ECO:0000313" key="3">
    <source>
        <dbReference type="EMBL" id="AWT53853.1"/>
    </source>
</evidence>
<evidence type="ECO:0000259" key="2">
    <source>
        <dbReference type="SMART" id="SM00943"/>
    </source>
</evidence>
<name>A0A2U9PQ49_MYCSE</name>
<dbReference type="InterPro" id="IPR015330">
    <property type="entry name" value="DNA_primase/pol_bifunc_N"/>
</dbReference>
<protein>
    <recommendedName>
        <fullName evidence="2">DNA primase/polymerase bifunctional N-terminal domain-containing protein</fullName>
    </recommendedName>
</protein>
<dbReference type="Gene3D" id="3.40.50.300">
    <property type="entry name" value="P-loop containing nucleotide triphosphate hydrolases"/>
    <property type="match status" value="1"/>
</dbReference>
<sequence>MTDPNVDIAFWAKKFTEFGYKVYPVDIALSPTGTKVLNFLPPGWKSGPYPTDPDEIEQRQGSYTGLAVYTGASGVVVVDTDIKEHKGINGEAALRDAGIVLPETPFKVRTQSGGWHRYYRAGSVALGPSEGLLAPGVDIRAGESIAIAPPTRVAGSGTYTVEGKIYKVADLPVFPEHLARKLVSKPKLTVVSTAEQRQPTEDEARFHEQRRTEALARIEAAADGQRHTALLQNAPVVFGVAALLGEDPALAMPDIEAAYDKSGGIDWENEERTALSALRYATDNPYVLPPLDDDVPAHLTSEEERQEYRTQLKKLRAVQAARDEIKREQQAREAGSMVLATGVDGDFLDQPAPEQRWLVEGLIHREVIRCYVIGQYKAGKSTLATNLIASLTSGKPFLNKFTVHETLKVAYFDLEQGQSRIQEMMAPLPGLDRRKLRYYDLNGQGRQLDLRIDGLRQAWARELMAHGVEILVVDPLSSVIAGTQVDENSSQVRELLDAFDALAREAGLRGVIMVDHAGHGDESKQRGRGSSSKMDWITTRLAVTRASESTDSQRTFFADGRGVRPFRGVLELNAATNEMTLDSSSEADPDATWLASQRHTTLTLAFVQEQLRVSESTARRKLSAAGWSSSGNAGQGRGNLATWQWVDPNPSAAYDPWA</sequence>
<gene>
    <name evidence="3" type="ORF">D806_028790</name>
</gene>
<feature type="domain" description="DNA primase/polymerase bifunctional N-terminal" evidence="2">
    <location>
        <begin position="12"/>
        <end position="178"/>
    </location>
</feature>
<dbReference type="SUPFAM" id="SSF56747">
    <property type="entry name" value="Prim-pol domain"/>
    <property type="match status" value="1"/>
</dbReference>
<dbReference type="SUPFAM" id="SSF52540">
    <property type="entry name" value="P-loop containing nucleoside triphosphate hydrolases"/>
    <property type="match status" value="1"/>
</dbReference>
<proteinExistence type="predicted"/>
<feature type="region of interest" description="Disordered" evidence="1">
    <location>
        <begin position="622"/>
        <end position="645"/>
    </location>
</feature>
<evidence type="ECO:0000313" key="4">
    <source>
        <dbReference type="Proteomes" id="UP000011200"/>
    </source>
</evidence>
<evidence type="ECO:0000256" key="1">
    <source>
        <dbReference type="SAM" id="MobiDB-lite"/>
    </source>
</evidence>
<feature type="compositionally biased region" description="Low complexity" evidence="1">
    <location>
        <begin position="623"/>
        <end position="632"/>
    </location>
</feature>
<reference evidence="3 4" key="1">
    <citation type="journal article" date="2013" name="Genome Announc.">
        <title>Draft genome sequence of MKD8, a conjugal recipient Mycobacterium smegmatis strain.</title>
        <authorList>
            <person name="Gray T.A."/>
            <person name="Palumbo M.J."/>
            <person name="Derbyshire K.M."/>
        </authorList>
    </citation>
    <scope>NUCLEOTIDE SEQUENCE [LARGE SCALE GENOMIC DNA]</scope>
    <source>
        <strain evidence="3 4">MKD8</strain>
    </source>
</reference>
<dbReference type="Pfam" id="PF13481">
    <property type="entry name" value="AAA_25"/>
    <property type="match status" value="1"/>
</dbReference>
<dbReference type="AlphaFoldDB" id="A0A2U9PQ49"/>
<organism evidence="3 4">
    <name type="scientific">Mycolicibacterium smegmatis (strain MKD8)</name>
    <name type="common">Mycobacterium smegmatis</name>
    <dbReference type="NCBI Taxonomy" id="1214915"/>
    <lineage>
        <taxon>Bacteria</taxon>
        <taxon>Bacillati</taxon>
        <taxon>Actinomycetota</taxon>
        <taxon>Actinomycetes</taxon>
        <taxon>Mycobacteriales</taxon>
        <taxon>Mycobacteriaceae</taxon>
        <taxon>Mycolicibacterium</taxon>
    </lineage>
</organism>
<dbReference type="EMBL" id="CP027541">
    <property type="protein sequence ID" value="AWT53853.1"/>
    <property type="molecule type" value="Genomic_DNA"/>
</dbReference>